<dbReference type="AlphaFoldDB" id="A0A6J4V8X5"/>
<keyword evidence="2 3" id="KW-0802">TPR repeat</keyword>
<dbReference type="EMBL" id="CADCWO010000103">
    <property type="protein sequence ID" value="CAA9572606.1"/>
    <property type="molecule type" value="Genomic_DNA"/>
</dbReference>
<name>A0A6J4V8X5_9CYAN</name>
<evidence type="ECO:0000313" key="5">
    <source>
        <dbReference type="EMBL" id="CAA9572606.1"/>
    </source>
</evidence>
<feature type="chain" id="PRO_5026727949" evidence="4">
    <location>
        <begin position="28"/>
        <end position="192"/>
    </location>
</feature>
<dbReference type="Pfam" id="PF00515">
    <property type="entry name" value="TPR_1"/>
    <property type="match status" value="1"/>
</dbReference>
<dbReference type="PROSITE" id="PS50293">
    <property type="entry name" value="TPR_REGION"/>
    <property type="match status" value="1"/>
</dbReference>
<dbReference type="PANTHER" id="PTHR44858">
    <property type="entry name" value="TETRATRICOPEPTIDE REPEAT PROTEIN 6"/>
    <property type="match status" value="1"/>
</dbReference>
<keyword evidence="1" id="KW-0677">Repeat</keyword>
<evidence type="ECO:0000256" key="4">
    <source>
        <dbReference type="SAM" id="SignalP"/>
    </source>
</evidence>
<dbReference type="GO" id="GO:0009279">
    <property type="term" value="C:cell outer membrane"/>
    <property type="evidence" value="ECO:0007669"/>
    <property type="project" value="TreeGrafter"/>
</dbReference>
<organism evidence="5">
    <name type="scientific">uncultured Synechococcales cyanobacterium</name>
    <dbReference type="NCBI Taxonomy" id="1936017"/>
    <lineage>
        <taxon>Bacteria</taxon>
        <taxon>Bacillati</taxon>
        <taxon>Cyanobacteriota</taxon>
        <taxon>Cyanophyceae</taxon>
        <taxon>Synechococcales</taxon>
        <taxon>environmental samples</taxon>
    </lineage>
</organism>
<feature type="repeat" description="TPR" evidence="3">
    <location>
        <begin position="67"/>
        <end position="100"/>
    </location>
</feature>
<protein>
    <submittedName>
        <fullName evidence="5">Uncharacterized protein</fullName>
    </submittedName>
</protein>
<dbReference type="InterPro" id="IPR050498">
    <property type="entry name" value="Ycf3"/>
</dbReference>
<sequence>MNFLYQVILVSLTALILLTIQAQPLQAAGLTQSEDFLARGTTKVLAGDYGGAISDLDQAIQNHPNDAKAHMNHGLARAILGDKKGAIGDFNRALQISPKFAEAYYNRGFVRSELQDYEAAISDFDQVLRLNPQDADACHCRGIIRHQLGDHQGASVDLGAAINLYFTQGKIEAYQGLVNQTKKLRSQLFPVS</sequence>
<dbReference type="SUPFAM" id="SSF48452">
    <property type="entry name" value="TPR-like"/>
    <property type="match status" value="1"/>
</dbReference>
<dbReference type="PROSITE" id="PS50005">
    <property type="entry name" value="TPR"/>
    <property type="match status" value="2"/>
</dbReference>
<proteinExistence type="predicted"/>
<dbReference type="GO" id="GO:0046813">
    <property type="term" value="P:receptor-mediated virion attachment to host cell"/>
    <property type="evidence" value="ECO:0007669"/>
    <property type="project" value="TreeGrafter"/>
</dbReference>
<gene>
    <name evidence="5" type="ORF">AVDCRST_MAG81-2960</name>
</gene>
<dbReference type="InterPro" id="IPR019734">
    <property type="entry name" value="TPR_rpt"/>
</dbReference>
<dbReference type="Pfam" id="PF13432">
    <property type="entry name" value="TPR_16"/>
    <property type="match status" value="1"/>
</dbReference>
<dbReference type="PANTHER" id="PTHR44858:SF1">
    <property type="entry name" value="UDP-N-ACETYLGLUCOSAMINE--PEPTIDE N-ACETYLGLUCOSAMINYLTRANSFERASE SPINDLY-RELATED"/>
    <property type="match status" value="1"/>
</dbReference>
<dbReference type="Gene3D" id="1.25.40.10">
    <property type="entry name" value="Tetratricopeptide repeat domain"/>
    <property type="match status" value="2"/>
</dbReference>
<dbReference type="SMART" id="SM00028">
    <property type="entry name" value="TPR"/>
    <property type="match status" value="4"/>
</dbReference>
<accession>A0A6J4V8X5</accession>
<evidence type="ECO:0000256" key="2">
    <source>
        <dbReference type="ARBA" id="ARBA00022803"/>
    </source>
</evidence>
<feature type="signal peptide" evidence="4">
    <location>
        <begin position="1"/>
        <end position="27"/>
    </location>
</feature>
<evidence type="ECO:0000256" key="1">
    <source>
        <dbReference type="ARBA" id="ARBA00022737"/>
    </source>
</evidence>
<reference evidence="5" key="1">
    <citation type="submission" date="2020-02" db="EMBL/GenBank/DDBJ databases">
        <authorList>
            <person name="Meier V. D."/>
        </authorList>
    </citation>
    <scope>NUCLEOTIDE SEQUENCE</scope>
    <source>
        <strain evidence="5">AVDCRST_MAG81</strain>
    </source>
</reference>
<feature type="repeat" description="TPR" evidence="3">
    <location>
        <begin position="101"/>
        <end position="134"/>
    </location>
</feature>
<evidence type="ECO:0000256" key="3">
    <source>
        <dbReference type="PROSITE-ProRule" id="PRU00339"/>
    </source>
</evidence>
<dbReference type="InterPro" id="IPR011990">
    <property type="entry name" value="TPR-like_helical_dom_sf"/>
</dbReference>
<keyword evidence="4" id="KW-0732">Signal</keyword>